<dbReference type="PROSITE" id="PS50294">
    <property type="entry name" value="WD_REPEATS_REGION"/>
    <property type="match status" value="3"/>
</dbReference>
<evidence type="ECO:0000313" key="7">
    <source>
        <dbReference type="EMBL" id="OWP03318.1"/>
    </source>
</evidence>
<dbReference type="STRING" id="503106.A0A218Z5Q2"/>
<dbReference type="InterPro" id="IPR001810">
    <property type="entry name" value="F-box_dom"/>
</dbReference>
<feature type="domain" description="F-box" evidence="6">
    <location>
        <begin position="248"/>
        <end position="294"/>
    </location>
</feature>
<dbReference type="PROSITE" id="PS00678">
    <property type="entry name" value="WD_REPEATS_1"/>
    <property type="match status" value="3"/>
</dbReference>
<dbReference type="InterPro" id="IPR036322">
    <property type="entry name" value="WD40_repeat_dom_sf"/>
</dbReference>
<keyword evidence="3" id="KW-0677">Repeat</keyword>
<evidence type="ECO:0000256" key="3">
    <source>
        <dbReference type="ARBA" id="ARBA00022737"/>
    </source>
</evidence>
<evidence type="ECO:0000256" key="5">
    <source>
        <dbReference type="SAM" id="MobiDB-lite"/>
    </source>
</evidence>
<dbReference type="PANTHER" id="PTHR44019:SF8">
    <property type="entry name" value="POC1 CENTRIOLAR PROTEIN HOMOLOG"/>
    <property type="match status" value="1"/>
</dbReference>
<reference evidence="7 8" key="1">
    <citation type="submission" date="2017-04" db="EMBL/GenBank/DDBJ databases">
        <title>Draft genome sequence of Marssonina coronaria NL1: causal agent of apple blotch.</title>
        <authorList>
            <person name="Cheng Q."/>
        </authorList>
    </citation>
    <scope>NUCLEOTIDE SEQUENCE [LARGE SCALE GENOMIC DNA]</scope>
    <source>
        <strain evidence="7 8">NL1</strain>
    </source>
</reference>
<dbReference type="InParanoid" id="A0A218Z5Q2"/>
<evidence type="ECO:0000259" key="6">
    <source>
        <dbReference type="PROSITE" id="PS50181"/>
    </source>
</evidence>
<dbReference type="InterPro" id="IPR015943">
    <property type="entry name" value="WD40/YVTN_repeat-like_dom_sf"/>
</dbReference>
<dbReference type="SUPFAM" id="SSF50978">
    <property type="entry name" value="WD40 repeat-like"/>
    <property type="match status" value="2"/>
</dbReference>
<dbReference type="SMART" id="SM00320">
    <property type="entry name" value="WD40"/>
    <property type="match status" value="6"/>
</dbReference>
<feature type="repeat" description="WD" evidence="4">
    <location>
        <begin position="350"/>
        <end position="389"/>
    </location>
</feature>
<dbReference type="Gene3D" id="1.20.1280.50">
    <property type="match status" value="1"/>
</dbReference>
<organism evidence="7 8">
    <name type="scientific">Diplocarpon coronariae</name>
    <dbReference type="NCBI Taxonomy" id="2795749"/>
    <lineage>
        <taxon>Eukaryota</taxon>
        <taxon>Fungi</taxon>
        <taxon>Dikarya</taxon>
        <taxon>Ascomycota</taxon>
        <taxon>Pezizomycotina</taxon>
        <taxon>Leotiomycetes</taxon>
        <taxon>Helotiales</taxon>
        <taxon>Drepanopezizaceae</taxon>
        <taxon>Diplocarpon</taxon>
    </lineage>
</organism>
<dbReference type="InterPro" id="IPR050505">
    <property type="entry name" value="WDR55/POC1"/>
</dbReference>
<evidence type="ECO:0000256" key="4">
    <source>
        <dbReference type="PROSITE-ProRule" id="PRU00221"/>
    </source>
</evidence>
<keyword evidence="8" id="KW-1185">Reference proteome</keyword>
<dbReference type="EMBL" id="MZNU01000176">
    <property type="protein sequence ID" value="OWP03318.1"/>
    <property type="molecule type" value="Genomic_DNA"/>
</dbReference>
<feature type="region of interest" description="Disordered" evidence="5">
    <location>
        <begin position="110"/>
        <end position="221"/>
    </location>
</feature>
<feature type="repeat" description="WD" evidence="4">
    <location>
        <begin position="519"/>
        <end position="558"/>
    </location>
</feature>
<name>A0A218Z5Q2_9HELO</name>
<feature type="compositionally biased region" description="Basic residues" evidence="5">
    <location>
        <begin position="111"/>
        <end position="120"/>
    </location>
</feature>
<dbReference type="InterPro" id="IPR019775">
    <property type="entry name" value="WD40_repeat_CS"/>
</dbReference>
<keyword evidence="2 4" id="KW-0853">WD repeat</keyword>
<gene>
    <name evidence="7" type="ORF">B2J93_7336</name>
</gene>
<protein>
    <recommendedName>
        <fullName evidence="6">F-box domain-containing protein</fullName>
    </recommendedName>
</protein>
<dbReference type="Pfam" id="PF00400">
    <property type="entry name" value="WD40"/>
    <property type="match status" value="5"/>
</dbReference>
<dbReference type="InterPro" id="IPR020472">
    <property type="entry name" value="WD40_PAC1"/>
</dbReference>
<dbReference type="PROSITE" id="PS50181">
    <property type="entry name" value="FBOX"/>
    <property type="match status" value="1"/>
</dbReference>
<feature type="repeat" description="WD" evidence="4">
    <location>
        <begin position="602"/>
        <end position="643"/>
    </location>
</feature>
<sequence length="689" mass="77213">MERQAFSGAKSRGQDSTPNRIFPYGEWATNHDSRTYTSSSATISHDQNGGRLKVKCAVPFRRRLQSLPLVVKDTETPKETSVSDENTAAEDDGNRLGGLIGLFRRASVSVKNRHHRRHSHTIPPGEQIHTEGPWNRLKTAASFHRHSRGPSMNNPAESRDGPSELDSEHMLGPVPGSGSEPPQIPRNYGGELARTAARAQNKIEQKLQRPSASNSIGDGESGIEITITQSDSSQESVDMVLRSSMISVDFISRLPAELAIQIMSLLDKRTLCSVAQVSRCWSKVAETSQVWRDVFLREQSQSYATGKPIPRGEGHGIPAFRDDEDWKDLYRIRQELSWNWRNGTCEAFYLNGHLDSIYCVQFDENKIITGSRDKTIRVWDMKTHACTLIIGPAFVLADPALMHASDGTPMHYTQYQDPDHSSRLIQERTSTPDTITYPECHDQSILCLQYDDRILVTGSSDFTTIIHDMKDNFKPIRRLRQHTAAVLDLSFDERYIVTCSKDVSICVWERETGVLLRQLKGHAGPVNAVQLRGDTIVSCSGDFLVKLWNISSFHIIKNLEGHSKGLACSQFSEDSKYIASAGNDRHIRIWNANTYECIHFIKDAHQGLVRSLHIDSISGRLISGSYDSGIKVFDMATGIQTVNFPKWHNSWVLGAKSDYRHLISTGQDPRILIMDFGKGIKGIDKLKSS</sequence>
<evidence type="ECO:0000313" key="8">
    <source>
        <dbReference type="Proteomes" id="UP000242519"/>
    </source>
</evidence>
<dbReference type="OrthoDB" id="19711at2759"/>
<dbReference type="InterPro" id="IPR001680">
    <property type="entry name" value="WD40_rpt"/>
</dbReference>
<feature type="region of interest" description="Disordered" evidence="5">
    <location>
        <begin position="73"/>
        <end position="93"/>
    </location>
</feature>
<dbReference type="SMART" id="SM00256">
    <property type="entry name" value="FBOX"/>
    <property type="match status" value="1"/>
</dbReference>
<dbReference type="SUPFAM" id="SSF81383">
    <property type="entry name" value="F-box domain"/>
    <property type="match status" value="1"/>
</dbReference>
<feature type="repeat" description="WD" evidence="4">
    <location>
        <begin position="559"/>
        <end position="600"/>
    </location>
</feature>
<proteinExistence type="inferred from homology"/>
<accession>A0A218Z5Q2</accession>
<dbReference type="Gene3D" id="2.130.10.10">
    <property type="entry name" value="YVTN repeat-like/Quinoprotein amine dehydrogenase"/>
    <property type="match status" value="2"/>
</dbReference>
<dbReference type="Pfam" id="PF12937">
    <property type="entry name" value="F-box-like"/>
    <property type="match status" value="1"/>
</dbReference>
<feature type="repeat" description="WD" evidence="4">
    <location>
        <begin position="479"/>
        <end position="518"/>
    </location>
</feature>
<evidence type="ECO:0000256" key="2">
    <source>
        <dbReference type="ARBA" id="ARBA00022574"/>
    </source>
</evidence>
<dbReference type="PANTHER" id="PTHR44019">
    <property type="entry name" value="WD REPEAT-CONTAINING PROTEIN 55"/>
    <property type="match status" value="1"/>
</dbReference>
<feature type="compositionally biased region" description="Basic and acidic residues" evidence="5">
    <location>
        <begin position="157"/>
        <end position="169"/>
    </location>
</feature>
<dbReference type="PROSITE" id="PS50082">
    <property type="entry name" value="WD_REPEATS_2"/>
    <property type="match status" value="5"/>
</dbReference>
<dbReference type="Proteomes" id="UP000242519">
    <property type="component" value="Unassembled WGS sequence"/>
</dbReference>
<dbReference type="AlphaFoldDB" id="A0A218Z5Q2"/>
<dbReference type="InterPro" id="IPR036047">
    <property type="entry name" value="F-box-like_dom_sf"/>
</dbReference>
<feature type="region of interest" description="Disordered" evidence="5">
    <location>
        <begin position="1"/>
        <end position="30"/>
    </location>
</feature>
<dbReference type="PRINTS" id="PR00320">
    <property type="entry name" value="GPROTEINBRPT"/>
</dbReference>
<evidence type="ECO:0000256" key="1">
    <source>
        <dbReference type="ARBA" id="ARBA00007968"/>
    </source>
</evidence>
<comment type="caution">
    <text evidence="7">The sequence shown here is derived from an EMBL/GenBank/DDBJ whole genome shotgun (WGS) entry which is preliminary data.</text>
</comment>
<dbReference type="CDD" id="cd00200">
    <property type="entry name" value="WD40"/>
    <property type="match status" value="1"/>
</dbReference>
<comment type="similarity">
    <text evidence="1">Belongs to the WD repeat MET30/SCONB/SCON-2 family.</text>
</comment>